<evidence type="ECO:0008006" key="3">
    <source>
        <dbReference type="Google" id="ProtNLM"/>
    </source>
</evidence>
<dbReference type="AlphaFoldDB" id="A0A7W5C6T9"/>
<dbReference type="RefSeq" id="WP_183561814.1">
    <property type="nucleotide sequence ID" value="NZ_CBCSLB010000003.1"/>
</dbReference>
<accession>A0A7W5C6T9</accession>
<name>A0A7W5C6T9_9BACL</name>
<reference evidence="1 2" key="1">
    <citation type="submission" date="2020-08" db="EMBL/GenBank/DDBJ databases">
        <title>Genomic Encyclopedia of Type Strains, Phase III (KMG-III): the genomes of soil and plant-associated and newly described type strains.</title>
        <authorList>
            <person name="Whitman W."/>
        </authorList>
    </citation>
    <scope>NUCLEOTIDE SEQUENCE [LARGE SCALE GENOMIC DNA]</scope>
    <source>
        <strain evidence="1 2">CECT 8234</strain>
    </source>
</reference>
<dbReference type="Pfam" id="PF12686">
    <property type="entry name" value="DUF3800"/>
    <property type="match status" value="1"/>
</dbReference>
<sequence>MYIYLDDSGNIDSTDGKLYVWAGFSIQSGYKKLGESLDEVFSKFPNSKDYPEKKALDATAEEMDEVFNCLMTFGSLRICYVVIDKTMVTSNQKTFSQAKSKSKEQSENYFLSKVIKRLAYPYVDSTSNTAIVTIDGSPQRSDESALRLHEYLSLRINLPEWNTNYSWNNFKISYDSSPNHRLLQAADFIANMILEYYKSVHYGSKYDHRQVYRYMNHYSILKPKIIHKLYRFPNTTVF</sequence>
<organism evidence="1 2">
    <name type="scientific">Paenibacillus endophyticus</name>
    <dbReference type="NCBI Taxonomy" id="1294268"/>
    <lineage>
        <taxon>Bacteria</taxon>
        <taxon>Bacillati</taxon>
        <taxon>Bacillota</taxon>
        <taxon>Bacilli</taxon>
        <taxon>Bacillales</taxon>
        <taxon>Paenibacillaceae</taxon>
        <taxon>Paenibacillus</taxon>
    </lineage>
</organism>
<proteinExistence type="predicted"/>
<protein>
    <recommendedName>
        <fullName evidence="3">DUF3800 domain-containing protein</fullName>
    </recommendedName>
</protein>
<keyword evidence="2" id="KW-1185">Reference proteome</keyword>
<gene>
    <name evidence="1" type="ORF">FHS16_002204</name>
</gene>
<dbReference type="InterPro" id="IPR024524">
    <property type="entry name" value="DUF3800"/>
</dbReference>
<dbReference type="Proteomes" id="UP000518605">
    <property type="component" value="Unassembled WGS sequence"/>
</dbReference>
<evidence type="ECO:0000313" key="1">
    <source>
        <dbReference type="EMBL" id="MBB3152158.1"/>
    </source>
</evidence>
<comment type="caution">
    <text evidence="1">The sequence shown here is derived from an EMBL/GenBank/DDBJ whole genome shotgun (WGS) entry which is preliminary data.</text>
</comment>
<evidence type="ECO:0000313" key="2">
    <source>
        <dbReference type="Proteomes" id="UP000518605"/>
    </source>
</evidence>
<dbReference type="EMBL" id="JACHXW010000005">
    <property type="protein sequence ID" value="MBB3152158.1"/>
    <property type="molecule type" value="Genomic_DNA"/>
</dbReference>